<evidence type="ECO:0000313" key="1">
    <source>
        <dbReference type="EMBL" id="KFG35949.1"/>
    </source>
</evidence>
<comment type="caution">
    <text evidence="1">The sequence shown here is derived from an EMBL/GenBank/DDBJ whole genome shotgun (WGS) entry which is preliminary data.</text>
</comment>
<dbReference type="VEuPathDB" id="ToxoDB:TGDOM2_214575"/>
<dbReference type="OrthoDB" id="10286059at2759"/>
<evidence type="ECO:0000313" key="2">
    <source>
        <dbReference type="Proteomes" id="UP000028837"/>
    </source>
</evidence>
<reference evidence="1 2" key="1">
    <citation type="submission" date="2014-02" db="EMBL/GenBank/DDBJ databases">
        <authorList>
            <person name="Sibley D."/>
            <person name="Venepally P."/>
            <person name="Karamycheva S."/>
            <person name="Hadjithomas M."/>
            <person name="Khan A."/>
            <person name="Brunk B."/>
            <person name="Roos D."/>
            <person name="Caler E."/>
            <person name="Lorenzi H."/>
        </authorList>
    </citation>
    <scope>NUCLEOTIDE SEQUENCE [LARGE SCALE GENOMIC DNA]</scope>
    <source>
        <strain evidence="1 2">GAB2-2007-GAL-DOM2</strain>
    </source>
</reference>
<gene>
    <name evidence="1" type="ORF">TGDOM2_214575</name>
</gene>
<dbReference type="EMBL" id="AHZU02001134">
    <property type="protein sequence ID" value="KFG35949.1"/>
    <property type="molecule type" value="Genomic_DNA"/>
</dbReference>
<accession>A0A086JUY1</accession>
<name>A0A086JUY1_TOXGO</name>
<dbReference type="AlphaFoldDB" id="A0A086JUY1"/>
<sequence>MGNTCRKPTIVERPPIRNIGKYSVDVGPVNVDRTGRCTRRIVQGIGANFHIHGLEAGKTYRVSFNCPYSENCRGGDECQNTVDVLTMRRDVN</sequence>
<organism evidence="1 2">
    <name type="scientific">Toxoplasma gondii GAB2-2007-GAL-DOM2</name>
    <dbReference type="NCBI Taxonomy" id="1130820"/>
    <lineage>
        <taxon>Eukaryota</taxon>
        <taxon>Sar</taxon>
        <taxon>Alveolata</taxon>
        <taxon>Apicomplexa</taxon>
        <taxon>Conoidasida</taxon>
        <taxon>Coccidia</taxon>
        <taxon>Eucoccidiorida</taxon>
        <taxon>Eimeriorina</taxon>
        <taxon>Sarcocystidae</taxon>
        <taxon>Toxoplasma</taxon>
    </lineage>
</organism>
<proteinExistence type="predicted"/>
<protein>
    <submittedName>
        <fullName evidence="1">Uncharacterized protein</fullName>
    </submittedName>
</protein>
<dbReference type="Proteomes" id="UP000028837">
    <property type="component" value="Unassembled WGS sequence"/>
</dbReference>